<dbReference type="PRINTS" id="PR00193">
    <property type="entry name" value="MYOSINHEAVY"/>
</dbReference>
<feature type="coiled-coil region" evidence="8">
    <location>
        <begin position="1108"/>
        <end position="1149"/>
    </location>
</feature>
<feature type="coiled-coil region" evidence="8">
    <location>
        <begin position="834"/>
        <end position="973"/>
    </location>
</feature>
<dbReference type="Gene3D" id="1.20.5.340">
    <property type="match status" value="3"/>
</dbReference>
<dbReference type="Pfam" id="PF01576">
    <property type="entry name" value="Myosin_tail_1"/>
    <property type="match status" value="1"/>
</dbReference>
<dbReference type="InterPro" id="IPR004009">
    <property type="entry name" value="SH3_Myosin"/>
</dbReference>
<dbReference type="PROSITE" id="PS51844">
    <property type="entry name" value="SH3_LIKE"/>
    <property type="match status" value="1"/>
</dbReference>
<dbReference type="Proteomes" id="UP001158576">
    <property type="component" value="Chromosome 2"/>
</dbReference>
<keyword evidence="5 7" id="KW-0518">Myosin</keyword>
<feature type="coiled-coil region" evidence="8">
    <location>
        <begin position="473"/>
        <end position="794"/>
    </location>
</feature>
<dbReference type="Gene3D" id="1.20.58.530">
    <property type="match status" value="1"/>
</dbReference>
<evidence type="ECO:0000256" key="9">
    <source>
        <dbReference type="SAM" id="MobiDB-lite"/>
    </source>
</evidence>
<keyword evidence="7" id="KW-0009">Actin-binding</keyword>
<evidence type="ECO:0000256" key="5">
    <source>
        <dbReference type="ARBA" id="ARBA00023123"/>
    </source>
</evidence>
<feature type="binding site" evidence="7">
    <location>
        <begin position="181"/>
        <end position="188"/>
    </location>
    <ligand>
        <name>ATP</name>
        <dbReference type="ChEBI" id="CHEBI:30616"/>
    </ligand>
</feature>
<feature type="coiled-coil region" evidence="8">
    <location>
        <begin position="1006"/>
        <end position="1079"/>
    </location>
</feature>
<comment type="caution">
    <text evidence="7">Lacks conserved residue(s) required for the propagation of feature annotation.</text>
</comment>
<feature type="domain" description="Myosin motor" evidence="10">
    <location>
        <begin position="88"/>
        <end position="234"/>
    </location>
</feature>
<feature type="coiled-coil region" evidence="8">
    <location>
        <begin position="1178"/>
        <end position="1216"/>
    </location>
</feature>
<dbReference type="InterPro" id="IPR027417">
    <property type="entry name" value="P-loop_NTPase"/>
</dbReference>
<dbReference type="InterPro" id="IPR001609">
    <property type="entry name" value="Myosin_head_motor_dom-like"/>
</dbReference>
<dbReference type="InterPro" id="IPR002928">
    <property type="entry name" value="Myosin_tail"/>
</dbReference>
<proteinExistence type="inferred from homology"/>
<feature type="region of interest" description="Disordered" evidence="9">
    <location>
        <begin position="249"/>
        <end position="270"/>
    </location>
</feature>
<dbReference type="SUPFAM" id="SSF90257">
    <property type="entry name" value="Myosin rod fragments"/>
    <property type="match status" value="4"/>
</dbReference>
<feature type="domain" description="Myosin motor" evidence="10">
    <location>
        <begin position="248"/>
        <end position="412"/>
    </location>
</feature>
<dbReference type="Gene3D" id="1.20.5.4820">
    <property type="match status" value="1"/>
</dbReference>
<evidence type="ECO:0000256" key="7">
    <source>
        <dbReference type="PROSITE-ProRule" id="PRU00782"/>
    </source>
</evidence>
<evidence type="ECO:0000259" key="11">
    <source>
        <dbReference type="PROSITE" id="PS51844"/>
    </source>
</evidence>
<dbReference type="Gene3D" id="3.40.850.10">
    <property type="entry name" value="Kinesin motor domain"/>
    <property type="match status" value="2"/>
</dbReference>
<dbReference type="InterPro" id="IPR014751">
    <property type="entry name" value="XRCC4-like_C"/>
</dbReference>
<dbReference type="SMART" id="SM00242">
    <property type="entry name" value="MYSc"/>
    <property type="match status" value="1"/>
</dbReference>
<dbReference type="PANTHER" id="PTHR45615:SF27">
    <property type="entry name" value="MYOSIN HEAVY CHAIN, MUSCLE"/>
    <property type="match status" value="1"/>
</dbReference>
<dbReference type="EMBL" id="OU015567">
    <property type="protein sequence ID" value="CAG5112323.1"/>
    <property type="molecule type" value="Genomic_DNA"/>
</dbReference>
<keyword evidence="6 7" id="KW-0505">Motor protein</keyword>
<evidence type="ECO:0000256" key="3">
    <source>
        <dbReference type="ARBA" id="ARBA00022840"/>
    </source>
</evidence>
<gene>
    <name evidence="12" type="ORF">OKIOD_LOCUS15314</name>
</gene>
<dbReference type="Gene3D" id="1.20.5.370">
    <property type="match status" value="2"/>
</dbReference>
<evidence type="ECO:0000256" key="2">
    <source>
        <dbReference type="ARBA" id="ARBA00022741"/>
    </source>
</evidence>
<organism evidence="12 13">
    <name type="scientific">Oikopleura dioica</name>
    <name type="common">Tunicate</name>
    <dbReference type="NCBI Taxonomy" id="34765"/>
    <lineage>
        <taxon>Eukaryota</taxon>
        <taxon>Metazoa</taxon>
        <taxon>Chordata</taxon>
        <taxon>Tunicata</taxon>
        <taxon>Appendicularia</taxon>
        <taxon>Copelata</taxon>
        <taxon>Oikopleuridae</taxon>
        <taxon>Oikopleura</taxon>
    </lineage>
</organism>
<accession>A0ABN7T3G2</accession>
<dbReference type="Pfam" id="PF00063">
    <property type="entry name" value="Myosin_head"/>
    <property type="match status" value="2"/>
</dbReference>
<dbReference type="PROSITE" id="PS51456">
    <property type="entry name" value="MYOSIN_MOTOR"/>
    <property type="match status" value="2"/>
</dbReference>
<keyword evidence="4 8" id="KW-0175">Coiled coil</keyword>
<dbReference type="InterPro" id="IPR036961">
    <property type="entry name" value="Kinesin_motor_dom_sf"/>
</dbReference>
<evidence type="ECO:0000256" key="1">
    <source>
        <dbReference type="ARBA" id="ARBA00008314"/>
    </source>
</evidence>
<feature type="region of interest" description="Actin-binding" evidence="7">
    <location>
        <begin position="281"/>
        <end position="303"/>
    </location>
</feature>
<feature type="coiled-coil region" evidence="8">
    <location>
        <begin position="1242"/>
        <end position="1286"/>
    </location>
</feature>
<dbReference type="PROSITE" id="PS50096">
    <property type="entry name" value="IQ"/>
    <property type="match status" value="1"/>
</dbReference>
<evidence type="ECO:0000313" key="13">
    <source>
        <dbReference type="Proteomes" id="UP001158576"/>
    </source>
</evidence>
<name>A0ABN7T3G2_OIKDI</name>
<dbReference type="SUPFAM" id="SSF52540">
    <property type="entry name" value="P-loop containing nucleoside triphosphate hydrolases"/>
    <property type="match status" value="1"/>
</dbReference>
<keyword evidence="2 7" id="KW-0547">Nucleotide-binding</keyword>
<sequence>MALWNPDEAGAAAEYLRLDEKRLLEIRSQEFAGRSAVWVPSKEFGYVKATLLDEKATKDGCKVVQINGGDKKEVKEENIEPQNPPKYELGEDMANLTYLSEASVVYNLGERYKLFLIYTYSGLFCVTVNPYKMLPVYADYVVPCYRGKRKTEMPPHLWSVADNAYSDMLINRKNQSMLITGESGAGKTVNTKRVIQYFAAVAASGGPGAEKVELKGGGTLEDQIVAANPAMEAFEPTVRAIWESYESPEDAAKNTGGAKKGGKRKKGGSFQTVSSIHREGLNRLMVNLRSTDPHFVRCIIPNERKCPGDMDNNLVLHQLRCNGVLEGIRICRKGFPSRVIYEDFRQRYRILDPNVVPERTPDPKKVCEDLMGVLATKTWEGIDASFPEKYRFGHTKLFFKAGMIGMLEDWRDDKISAILTALQTYMRAKLAKAKFQKIRKERDAAEVIQANWRSFMRLKTDKWMDIIYKIKPLVEQHDNAKEMKEMAEDYKKNKEALEKETAQREELQKKLGKITNERNDLRAELDTIQDVLDEAEFRAEKLQEAKLIMEQKISEMKENFEGNTNMVEEMQEERDNLKNTIAGLQEDLKKQTEIVERMKGERKQLEKQMSNLEEDIQQFKESMVKMNMEKEKNLSEQELINADLQSLEEKCSNLSLNKQNLEEKIHETLIKLDSETKARENLWALKTRLETDLRQKTEQLLDAQKLQATTADGLSRHKFDYEQTATRLEDEQAQVANLQKKIKELQDAIHQLEQEVVSERDICKRANRVRDDVKQDLSDALEQLRIANEENSSKAVLLRENQDAFNRLKIELEETRSHHEVFIQTLKQRQNLESEEAAQDLDIIKAQKARLESERNEAQKGIESMTRQVELLTKTKVHNERQVKKLTEEKKDNEKTIQEHEDTIELKVKIIENLQDEAKTASKEYKDLDYAMQQVTRQLNSLQQNHDELNRLYEQEQDAREALAKQHREIKKDYDFVRDQYEGEVNAKLEMQKALSKSNTELSEWRIKYEEEAVVKNKQLEDANKELSKELHDLGDEMLASKSKITQLERVKARLEGDVSDMTSDLEMIQRKSASLEKKQRHHDIIVKEHKQKEAEAMESWEKVSVENHDMSNEIKRLRRDLDDTLASLDDQKRQNKSLTDENQNMVKQFHESLKSVENAEKDKRNAFVERDELAQFLEEAETTQEAQEIQIKKLTQDLEDQNNHHERLVKEKADEFENYRVNMTKTMESMQQDLDREMTMRQEAVRAKTKLEADCADLEVQLTHANHQSEQAIRLQRELKGQNKRLGEKLELAGKETTTMVKEQGASERRANLMQAELEELRISVEQAEKARKQSDAEVQAANDRINELMMEINGMNKDRRALEMEVNAANAAVEEAINSARNAESAGKRAAADAAKMAEQLSRETTRNASLEAKRNKATGQILNLEQKIRDLESGSLKGGKKYVMKLEMDIRELTSELQDLMRVHAEGVKEVKKMERKVKETTEREKEARADAARIMELMEKLDEKLKKEKSTSDEVQELSNLHMSKARKLQLQLDDAEERADMAESAYNKMKDKVMHEKETRGKAK</sequence>
<evidence type="ECO:0000256" key="8">
    <source>
        <dbReference type="SAM" id="Coils"/>
    </source>
</evidence>
<keyword evidence="13" id="KW-1185">Reference proteome</keyword>
<evidence type="ECO:0000256" key="6">
    <source>
        <dbReference type="ARBA" id="ARBA00023175"/>
    </source>
</evidence>
<evidence type="ECO:0000259" key="10">
    <source>
        <dbReference type="PROSITE" id="PS51456"/>
    </source>
</evidence>
<feature type="coiled-coil region" evidence="8">
    <location>
        <begin position="1312"/>
        <end position="1557"/>
    </location>
</feature>
<feature type="domain" description="Myosin N-terminal SH3-like" evidence="11">
    <location>
        <begin position="32"/>
        <end position="84"/>
    </location>
</feature>
<comment type="similarity">
    <text evidence="1 7">Belongs to the TRAFAC class myosin-kinesin ATPase superfamily. Myosin family.</text>
</comment>
<evidence type="ECO:0000313" key="12">
    <source>
        <dbReference type="EMBL" id="CAG5112323.1"/>
    </source>
</evidence>
<keyword evidence="3 7" id="KW-0067">ATP-binding</keyword>
<dbReference type="PANTHER" id="PTHR45615">
    <property type="entry name" value="MYOSIN HEAVY CHAIN, NON-MUSCLE"/>
    <property type="match status" value="1"/>
</dbReference>
<protein>
    <submittedName>
        <fullName evidence="12">Oidioi.mRNA.OKI2018_I69.chr2.g6549.t1.cds</fullName>
    </submittedName>
</protein>
<evidence type="ECO:0000256" key="4">
    <source>
        <dbReference type="ARBA" id="ARBA00023054"/>
    </source>
</evidence>
<reference evidence="12 13" key="1">
    <citation type="submission" date="2021-04" db="EMBL/GenBank/DDBJ databases">
        <authorList>
            <person name="Bliznina A."/>
        </authorList>
    </citation>
    <scope>NUCLEOTIDE SEQUENCE [LARGE SCALE GENOMIC DNA]</scope>
</reference>